<dbReference type="SUPFAM" id="SSF56349">
    <property type="entry name" value="DNA breaking-rejoining enzymes"/>
    <property type="match status" value="1"/>
</dbReference>
<dbReference type="PROSITE" id="PS51898">
    <property type="entry name" value="TYR_RECOMBINASE"/>
    <property type="match status" value="1"/>
</dbReference>
<dbReference type="GO" id="GO:0015074">
    <property type="term" value="P:DNA integration"/>
    <property type="evidence" value="ECO:0007669"/>
    <property type="project" value="InterPro"/>
</dbReference>
<evidence type="ECO:0000256" key="1">
    <source>
        <dbReference type="ARBA" id="ARBA00023172"/>
    </source>
</evidence>
<evidence type="ECO:0000313" key="4">
    <source>
        <dbReference type="Proteomes" id="UP000183769"/>
    </source>
</evidence>
<dbReference type="EMBL" id="FOXI01000013">
    <property type="protein sequence ID" value="SFP95727.1"/>
    <property type="molecule type" value="Genomic_DNA"/>
</dbReference>
<dbReference type="GO" id="GO:0006310">
    <property type="term" value="P:DNA recombination"/>
    <property type="evidence" value="ECO:0007669"/>
    <property type="project" value="UniProtKB-KW"/>
</dbReference>
<dbReference type="AlphaFoldDB" id="A0A1I5UL17"/>
<feature type="domain" description="Tyr recombinase" evidence="2">
    <location>
        <begin position="213"/>
        <end position="401"/>
    </location>
</feature>
<evidence type="ECO:0000259" key="2">
    <source>
        <dbReference type="PROSITE" id="PS51898"/>
    </source>
</evidence>
<accession>A0A1I5UL17</accession>
<evidence type="ECO:0000313" key="3">
    <source>
        <dbReference type="EMBL" id="SFP95727.1"/>
    </source>
</evidence>
<keyword evidence="1" id="KW-0233">DNA recombination</keyword>
<dbReference type="Pfam" id="PF00589">
    <property type="entry name" value="Phage_integrase"/>
    <property type="match status" value="1"/>
</dbReference>
<proteinExistence type="predicted"/>
<dbReference type="InterPro" id="IPR013762">
    <property type="entry name" value="Integrase-like_cat_sf"/>
</dbReference>
<gene>
    <name evidence="3" type="ORF">SAMN05216277_11318</name>
</gene>
<reference evidence="4" key="1">
    <citation type="submission" date="2016-10" db="EMBL/GenBank/DDBJ databases">
        <authorList>
            <person name="Varghese N."/>
            <person name="Submissions S."/>
        </authorList>
    </citation>
    <scope>NUCLEOTIDE SEQUENCE [LARGE SCALE GENOMIC DNA]</scope>
    <source>
        <strain evidence="4">CGMCC 1.10329</strain>
    </source>
</reference>
<protein>
    <submittedName>
        <fullName evidence="3">Phage integrase family protein</fullName>
    </submittedName>
</protein>
<keyword evidence="4" id="KW-1185">Reference proteome</keyword>
<name>A0A1I5UL17_9EURY</name>
<dbReference type="InterPro" id="IPR011010">
    <property type="entry name" value="DNA_brk_join_enz"/>
</dbReference>
<dbReference type="Proteomes" id="UP000183769">
    <property type="component" value="Unassembled WGS sequence"/>
</dbReference>
<sequence length="411" mass="46589">METVPEQIHWSRKSLEELEQFYWDKIARDREADGYDSTADRPSHEWLVENGYSGLGYALREHHDTTPMQFFEDYVGLGTDEPQGFEWEIDHSRTVELLESYLQSIETRGDTVAPSTADTRRSRLATWARTYAEVNDREDLVGALTDADSRALEIDRCWATLDMLDGELSSPGSKLEYLRVARDWYGYLLDRGRAEFNPLGTAARRFNWERDEPDNPALDASQVRALHRTADSLEDRLLIVGLAGWGLRPSELAALHVSQLDLDGDDPYIEFSDGERKNGPGSVALLFGLDTLSKRIDSFDDEWNGHLFPSNAAKSGHIATSTVSRRFDSLCQEAGVTVRGETPTPKYGRRFWYSTYSEVVAELAERTAAIAADQGSDDPETVLRNYTSEAKRRELRREGMRERLAAAFEVE</sequence>
<dbReference type="Gene3D" id="1.10.443.10">
    <property type="entry name" value="Intergrase catalytic core"/>
    <property type="match status" value="1"/>
</dbReference>
<dbReference type="InterPro" id="IPR002104">
    <property type="entry name" value="Integrase_catalytic"/>
</dbReference>
<dbReference type="GO" id="GO:0003677">
    <property type="term" value="F:DNA binding"/>
    <property type="evidence" value="ECO:0007669"/>
    <property type="project" value="InterPro"/>
</dbReference>
<organism evidence="3 4">
    <name type="scientific">Halolamina pelagica</name>
    <dbReference type="NCBI Taxonomy" id="699431"/>
    <lineage>
        <taxon>Archaea</taxon>
        <taxon>Methanobacteriati</taxon>
        <taxon>Methanobacteriota</taxon>
        <taxon>Stenosarchaea group</taxon>
        <taxon>Halobacteria</taxon>
        <taxon>Halobacteriales</taxon>
        <taxon>Haloferacaceae</taxon>
    </lineage>
</organism>